<organism evidence="4 5">
    <name type="scientific">Pocillopora meandrina</name>
    <dbReference type="NCBI Taxonomy" id="46732"/>
    <lineage>
        <taxon>Eukaryota</taxon>
        <taxon>Metazoa</taxon>
        <taxon>Cnidaria</taxon>
        <taxon>Anthozoa</taxon>
        <taxon>Hexacorallia</taxon>
        <taxon>Scleractinia</taxon>
        <taxon>Astrocoeniina</taxon>
        <taxon>Pocilloporidae</taxon>
        <taxon>Pocillopora</taxon>
    </lineage>
</organism>
<dbReference type="EMBL" id="CALNXJ010000078">
    <property type="protein sequence ID" value="CAH3161037.1"/>
    <property type="molecule type" value="Genomic_DNA"/>
</dbReference>
<reference evidence="4 5" key="1">
    <citation type="submission" date="2022-05" db="EMBL/GenBank/DDBJ databases">
        <authorList>
            <consortium name="Genoscope - CEA"/>
            <person name="William W."/>
        </authorList>
    </citation>
    <scope>NUCLEOTIDE SEQUENCE [LARGE SCALE GENOMIC DNA]</scope>
</reference>
<evidence type="ECO:0000256" key="2">
    <source>
        <dbReference type="SAM" id="SignalP"/>
    </source>
</evidence>
<keyword evidence="5" id="KW-1185">Reference proteome</keyword>
<dbReference type="AlphaFoldDB" id="A0AAU9Y5G6"/>
<evidence type="ECO:0008006" key="6">
    <source>
        <dbReference type="Google" id="ProtNLM"/>
    </source>
</evidence>
<keyword evidence="2" id="KW-0732">Signal</keyword>
<gene>
    <name evidence="4" type="ORF">PMEA_00009326</name>
    <name evidence="3" type="ORF">PMEA_00032685</name>
</gene>
<sequence length="180" mass="19368">MAPKRFFIVLLVSFFGLQGAMSCDFDSNCGIAEYCCSDGICRDYCYFSCSRNNECPGLEVCCGGECLDSCVWTTGSIAGAVIGTIIFFAIIISIVSCCCCACCPYYRYHTPGTVIVTSQPPYQQFVSTTCTTQQGVVQYPPPGSYNQPPPAYPPPGPNPYHSAQVHGQAVSMPPPGPVKY</sequence>
<feature type="region of interest" description="Disordered" evidence="1">
    <location>
        <begin position="147"/>
        <end position="180"/>
    </location>
</feature>
<evidence type="ECO:0000313" key="4">
    <source>
        <dbReference type="EMBL" id="CAH3168588.1"/>
    </source>
</evidence>
<feature type="compositionally biased region" description="Pro residues" evidence="1">
    <location>
        <begin position="147"/>
        <end position="158"/>
    </location>
</feature>
<feature type="signal peptide" evidence="2">
    <location>
        <begin position="1"/>
        <end position="22"/>
    </location>
</feature>
<dbReference type="PROSITE" id="PS51257">
    <property type="entry name" value="PROKAR_LIPOPROTEIN"/>
    <property type="match status" value="1"/>
</dbReference>
<dbReference type="EMBL" id="CALNXJ010000183">
    <property type="protein sequence ID" value="CAH3168588.1"/>
    <property type="molecule type" value="Genomic_DNA"/>
</dbReference>
<proteinExistence type="predicted"/>
<name>A0AAU9Y5G6_9CNID</name>
<evidence type="ECO:0000313" key="5">
    <source>
        <dbReference type="Proteomes" id="UP001159428"/>
    </source>
</evidence>
<evidence type="ECO:0000313" key="3">
    <source>
        <dbReference type="EMBL" id="CAH3161037.1"/>
    </source>
</evidence>
<comment type="caution">
    <text evidence="4">The sequence shown here is derived from an EMBL/GenBank/DDBJ whole genome shotgun (WGS) entry which is preliminary data.</text>
</comment>
<feature type="chain" id="PRO_5044713180" description="Protein shisa-5-like" evidence="2">
    <location>
        <begin position="23"/>
        <end position="180"/>
    </location>
</feature>
<accession>A0AAU9Y5G6</accession>
<dbReference type="Proteomes" id="UP001159428">
    <property type="component" value="Unassembled WGS sequence"/>
</dbReference>
<evidence type="ECO:0000256" key="1">
    <source>
        <dbReference type="SAM" id="MobiDB-lite"/>
    </source>
</evidence>
<protein>
    <recommendedName>
        <fullName evidence="6">Protein shisa-5-like</fullName>
    </recommendedName>
</protein>